<gene>
    <name evidence="2" type="ORF">Scep_013104</name>
</gene>
<dbReference type="Proteomes" id="UP001419268">
    <property type="component" value="Unassembled WGS sequence"/>
</dbReference>
<evidence type="ECO:0000256" key="1">
    <source>
        <dbReference type="SAM" id="MobiDB-lite"/>
    </source>
</evidence>
<feature type="region of interest" description="Disordered" evidence="1">
    <location>
        <begin position="1"/>
        <end position="29"/>
    </location>
</feature>
<organism evidence="2 3">
    <name type="scientific">Stephania cephalantha</name>
    <dbReference type="NCBI Taxonomy" id="152367"/>
    <lineage>
        <taxon>Eukaryota</taxon>
        <taxon>Viridiplantae</taxon>
        <taxon>Streptophyta</taxon>
        <taxon>Embryophyta</taxon>
        <taxon>Tracheophyta</taxon>
        <taxon>Spermatophyta</taxon>
        <taxon>Magnoliopsida</taxon>
        <taxon>Ranunculales</taxon>
        <taxon>Menispermaceae</taxon>
        <taxon>Menispermoideae</taxon>
        <taxon>Cissampelideae</taxon>
        <taxon>Stephania</taxon>
    </lineage>
</organism>
<proteinExistence type="predicted"/>
<accession>A0AAP0JHP3</accession>
<evidence type="ECO:0000313" key="3">
    <source>
        <dbReference type="Proteomes" id="UP001419268"/>
    </source>
</evidence>
<sequence>MDARYRDLTAASALAGDRTRDAGGGRQPEVLTLSPEKALIKRRHHRRPPDRNVSGTPPKLLRLTRLVQFAEKLTWDLHGSRPGVPKCIGNLGPSQKFLELVVLGRTARIVYTVSATNGRK</sequence>
<reference evidence="2 3" key="1">
    <citation type="submission" date="2024-01" db="EMBL/GenBank/DDBJ databases">
        <title>Genome assemblies of Stephania.</title>
        <authorList>
            <person name="Yang L."/>
        </authorList>
    </citation>
    <scope>NUCLEOTIDE SEQUENCE [LARGE SCALE GENOMIC DNA]</scope>
    <source>
        <strain evidence="2">JXDWG</strain>
        <tissue evidence="2">Leaf</tissue>
    </source>
</reference>
<protein>
    <submittedName>
        <fullName evidence="2">Uncharacterized protein</fullName>
    </submittedName>
</protein>
<keyword evidence="3" id="KW-1185">Reference proteome</keyword>
<name>A0AAP0JHP3_9MAGN</name>
<dbReference type="EMBL" id="JBBNAG010000005">
    <property type="protein sequence ID" value="KAK9133576.1"/>
    <property type="molecule type" value="Genomic_DNA"/>
</dbReference>
<comment type="caution">
    <text evidence="2">The sequence shown here is derived from an EMBL/GenBank/DDBJ whole genome shotgun (WGS) entry which is preliminary data.</text>
</comment>
<dbReference type="AlphaFoldDB" id="A0AAP0JHP3"/>
<evidence type="ECO:0000313" key="2">
    <source>
        <dbReference type="EMBL" id="KAK9133576.1"/>
    </source>
</evidence>